<gene>
    <name evidence="4" type="ORF">HNQ61_001875</name>
</gene>
<dbReference type="Pfam" id="PF01205">
    <property type="entry name" value="Impact_N"/>
    <property type="match status" value="1"/>
</dbReference>
<proteinExistence type="inferred from homology"/>
<feature type="region of interest" description="Disordered" evidence="2">
    <location>
        <begin position="193"/>
        <end position="218"/>
    </location>
</feature>
<evidence type="ECO:0000259" key="3">
    <source>
        <dbReference type="Pfam" id="PF01205"/>
    </source>
</evidence>
<dbReference type="InterPro" id="IPR036956">
    <property type="entry name" value="Impact_N_sf"/>
</dbReference>
<comment type="caution">
    <text evidence="4">The sequence shown here is derived from an EMBL/GenBank/DDBJ whole genome shotgun (WGS) entry which is preliminary data.</text>
</comment>
<dbReference type="Proteomes" id="UP000582837">
    <property type="component" value="Unassembled WGS sequence"/>
</dbReference>
<organism evidence="4 5">
    <name type="scientific">Longimicrobium terrae</name>
    <dbReference type="NCBI Taxonomy" id="1639882"/>
    <lineage>
        <taxon>Bacteria</taxon>
        <taxon>Pseudomonadati</taxon>
        <taxon>Gemmatimonadota</taxon>
        <taxon>Longimicrobiia</taxon>
        <taxon>Longimicrobiales</taxon>
        <taxon>Longimicrobiaceae</taxon>
        <taxon>Longimicrobium</taxon>
    </lineage>
</organism>
<evidence type="ECO:0000256" key="2">
    <source>
        <dbReference type="SAM" id="MobiDB-lite"/>
    </source>
</evidence>
<dbReference type="GO" id="GO:0006446">
    <property type="term" value="P:regulation of translational initiation"/>
    <property type="evidence" value="ECO:0007669"/>
    <property type="project" value="TreeGrafter"/>
</dbReference>
<dbReference type="Gene3D" id="3.30.230.30">
    <property type="entry name" value="Impact, N-terminal domain"/>
    <property type="match status" value="1"/>
</dbReference>
<dbReference type="InterPro" id="IPR023582">
    <property type="entry name" value="Impact"/>
</dbReference>
<dbReference type="EMBL" id="JACHIA010000004">
    <property type="protein sequence ID" value="MBB6070256.1"/>
    <property type="molecule type" value="Genomic_DNA"/>
</dbReference>
<sequence>MSDTFLTLATPAEAQFREKASTFLALAAPAASEAQARAVLAAREKLHWDATHNCSAWLMRDGVRRANDAGEPGGSAGAPILAAIEGAGVTDCIVIVTRWYGGTKLGVGGLVRAYGDAAAQALQAAPRLRGTYAERLAIPYAYAHTAAVMRAVERAGAEEMEHGYAEGGSAGIIRVSVPRGRVAALVDELREATAGSVTPEREGETTLYRNADSGSAYS</sequence>
<keyword evidence="5" id="KW-1185">Reference proteome</keyword>
<dbReference type="GO" id="GO:0005737">
    <property type="term" value="C:cytoplasm"/>
    <property type="evidence" value="ECO:0007669"/>
    <property type="project" value="TreeGrafter"/>
</dbReference>
<evidence type="ECO:0000256" key="1">
    <source>
        <dbReference type="ARBA" id="ARBA00007665"/>
    </source>
</evidence>
<dbReference type="PANTHER" id="PTHR16301">
    <property type="entry name" value="IMPACT-RELATED"/>
    <property type="match status" value="1"/>
</dbReference>
<comment type="similarity">
    <text evidence="1">Belongs to the IMPACT family.</text>
</comment>
<dbReference type="InterPro" id="IPR001498">
    <property type="entry name" value="Impact_N"/>
</dbReference>
<dbReference type="InterPro" id="IPR020569">
    <property type="entry name" value="UPF0029_Impact_CS"/>
</dbReference>
<dbReference type="PROSITE" id="PS00910">
    <property type="entry name" value="UPF0029"/>
    <property type="match status" value="1"/>
</dbReference>
<evidence type="ECO:0000313" key="4">
    <source>
        <dbReference type="EMBL" id="MBB6070256.1"/>
    </source>
</evidence>
<protein>
    <submittedName>
        <fullName evidence="4">Putative IMPACT (Imprinted ancient) family translation regulator</fullName>
    </submittedName>
</protein>
<reference evidence="4 5" key="1">
    <citation type="submission" date="2020-08" db="EMBL/GenBank/DDBJ databases">
        <title>Genomic Encyclopedia of Type Strains, Phase IV (KMG-IV): sequencing the most valuable type-strain genomes for metagenomic binning, comparative biology and taxonomic classification.</title>
        <authorList>
            <person name="Goeker M."/>
        </authorList>
    </citation>
    <scope>NUCLEOTIDE SEQUENCE [LARGE SCALE GENOMIC DNA]</scope>
    <source>
        <strain evidence="4 5">DSM 29007</strain>
    </source>
</reference>
<dbReference type="AlphaFoldDB" id="A0A841GXF7"/>
<accession>A0A841GXF7</accession>
<feature type="domain" description="Impact N-terminal" evidence="3">
    <location>
        <begin position="19"/>
        <end position="122"/>
    </location>
</feature>
<evidence type="ECO:0000313" key="5">
    <source>
        <dbReference type="Proteomes" id="UP000582837"/>
    </source>
</evidence>
<name>A0A841GXF7_9BACT</name>
<dbReference type="InterPro" id="IPR020568">
    <property type="entry name" value="Ribosomal_Su5_D2-typ_SF"/>
</dbReference>
<dbReference type="PANTHER" id="PTHR16301:SF20">
    <property type="entry name" value="IMPACT FAMILY MEMBER YIGZ"/>
    <property type="match status" value="1"/>
</dbReference>
<dbReference type="SUPFAM" id="SSF54211">
    <property type="entry name" value="Ribosomal protein S5 domain 2-like"/>
    <property type="match status" value="1"/>
</dbReference>
<dbReference type="RefSeq" id="WP_170035652.1">
    <property type="nucleotide sequence ID" value="NZ_JABDTL010000001.1"/>
</dbReference>